<evidence type="ECO:0000313" key="2">
    <source>
        <dbReference type="Proteomes" id="UP000308652"/>
    </source>
</evidence>
<proteinExistence type="predicted"/>
<dbReference type="OrthoDB" id="5979581at2759"/>
<dbReference type="AlphaFoldDB" id="A0A5C3LLQ1"/>
<organism evidence="1 2">
    <name type="scientific">Crucibulum laeve</name>
    <dbReference type="NCBI Taxonomy" id="68775"/>
    <lineage>
        <taxon>Eukaryota</taxon>
        <taxon>Fungi</taxon>
        <taxon>Dikarya</taxon>
        <taxon>Basidiomycota</taxon>
        <taxon>Agaricomycotina</taxon>
        <taxon>Agaricomycetes</taxon>
        <taxon>Agaricomycetidae</taxon>
        <taxon>Agaricales</taxon>
        <taxon>Agaricineae</taxon>
        <taxon>Nidulariaceae</taxon>
        <taxon>Crucibulum</taxon>
    </lineage>
</organism>
<gene>
    <name evidence="1" type="ORF">BDQ12DRAFT_738665</name>
</gene>
<dbReference type="Proteomes" id="UP000308652">
    <property type="component" value="Unassembled WGS sequence"/>
</dbReference>
<dbReference type="InterPro" id="IPR011009">
    <property type="entry name" value="Kinase-like_dom_sf"/>
</dbReference>
<dbReference type="SUPFAM" id="SSF56112">
    <property type="entry name" value="Protein kinase-like (PK-like)"/>
    <property type="match status" value="1"/>
</dbReference>
<sequence length="104" mass="11522">MSYDNQVDIWMLGCAAYHLLTGEALFSPVTAEGDSNHLAQMRALTGDRIKTPIALKSKRREEFFTDTGAFKGSIQDTSLYARLTASGNFAKANMQQRLLFSNAK</sequence>
<dbReference type="Gene3D" id="1.10.510.10">
    <property type="entry name" value="Transferase(Phosphotransferase) domain 1"/>
    <property type="match status" value="1"/>
</dbReference>
<keyword evidence="2" id="KW-1185">Reference proteome</keyword>
<accession>A0A5C3LLQ1</accession>
<dbReference type="STRING" id="68775.A0A5C3LLQ1"/>
<reference evidence="1 2" key="1">
    <citation type="journal article" date="2019" name="Nat. Ecol. Evol.">
        <title>Megaphylogeny resolves global patterns of mushroom evolution.</title>
        <authorList>
            <person name="Varga T."/>
            <person name="Krizsan K."/>
            <person name="Foldi C."/>
            <person name="Dima B."/>
            <person name="Sanchez-Garcia M."/>
            <person name="Sanchez-Ramirez S."/>
            <person name="Szollosi G.J."/>
            <person name="Szarkandi J.G."/>
            <person name="Papp V."/>
            <person name="Albert L."/>
            <person name="Andreopoulos W."/>
            <person name="Angelini C."/>
            <person name="Antonin V."/>
            <person name="Barry K.W."/>
            <person name="Bougher N.L."/>
            <person name="Buchanan P."/>
            <person name="Buyck B."/>
            <person name="Bense V."/>
            <person name="Catcheside P."/>
            <person name="Chovatia M."/>
            <person name="Cooper J."/>
            <person name="Damon W."/>
            <person name="Desjardin D."/>
            <person name="Finy P."/>
            <person name="Geml J."/>
            <person name="Haridas S."/>
            <person name="Hughes K."/>
            <person name="Justo A."/>
            <person name="Karasinski D."/>
            <person name="Kautmanova I."/>
            <person name="Kiss B."/>
            <person name="Kocsube S."/>
            <person name="Kotiranta H."/>
            <person name="LaButti K.M."/>
            <person name="Lechner B.E."/>
            <person name="Liimatainen K."/>
            <person name="Lipzen A."/>
            <person name="Lukacs Z."/>
            <person name="Mihaltcheva S."/>
            <person name="Morgado L.N."/>
            <person name="Niskanen T."/>
            <person name="Noordeloos M.E."/>
            <person name="Ohm R.A."/>
            <person name="Ortiz-Santana B."/>
            <person name="Ovrebo C."/>
            <person name="Racz N."/>
            <person name="Riley R."/>
            <person name="Savchenko A."/>
            <person name="Shiryaev A."/>
            <person name="Soop K."/>
            <person name="Spirin V."/>
            <person name="Szebenyi C."/>
            <person name="Tomsovsky M."/>
            <person name="Tulloss R.E."/>
            <person name="Uehling J."/>
            <person name="Grigoriev I.V."/>
            <person name="Vagvolgyi C."/>
            <person name="Papp T."/>
            <person name="Martin F.M."/>
            <person name="Miettinen O."/>
            <person name="Hibbett D.S."/>
            <person name="Nagy L.G."/>
        </authorList>
    </citation>
    <scope>NUCLEOTIDE SEQUENCE [LARGE SCALE GENOMIC DNA]</scope>
    <source>
        <strain evidence="1 2">CBS 166.37</strain>
    </source>
</reference>
<dbReference type="EMBL" id="ML213644">
    <property type="protein sequence ID" value="TFK33655.1"/>
    <property type="molecule type" value="Genomic_DNA"/>
</dbReference>
<name>A0A5C3LLQ1_9AGAR</name>
<protein>
    <recommendedName>
        <fullName evidence="3">Protein kinase domain-containing protein</fullName>
    </recommendedName>
</protein>
<evidence type="ECO:0008006" key="3">
    <source>
        <dbReference type="Google" id="ProtNLM"/>
    </source>
</evidence>
<evidence type="ECO:0000313" key="1">
    <source>
        <dbReference type="EMBL" id="TFK33655.1"/>
    </source>
</evidence>